<dbReference type="InterPro" id="IPR020899">
    <property type="entry name" value="Arg_repress_C"/>
</dbReference>
<keyword evidence="7" id="KW-0055">Arginine biosynthesis</keyword>
<evidence type="ECO:0000313" key="11">
    <source>
        <dbReference type="Proteomes" id="UP000254082"/>
    </source>
</evidence>
<evidence type="ECO:0000259" key="9">
    <source>
        <dbReference type="Pfam" id="PF02863"/>
    </source>
</evidence>
<keyword evidence="6 7" id="KW-0804">Transcription</keyword>
<evidence type="ECO:0000259" key="8">
    <source>
        <dbReference type="Pfam" id="PF01316"/>
    </source>
</evidence>
<comment type="pathway">
    <text evidence="7">Amino-acid biosynthesis; L-arginine biosynthesis [regulation].</text>
</comment>
<dbReference type="GO" id="GO:0003677">
    <property type="term" value="F:DNA binding"/>
    <property type="evidence" value="ECO:0007669"/>
    <property type="project" value="UniProtKB-KW"/>
</dbReference>
<feature type="domain" description="Arginine repressor DNA-binding" evidence="8">
    <location>
        <begin position="1"/>
        <end position="68"/>
    </location>
</feature>
<dbReference type="Pfam" id="PF02863">
    <property type="entry name" value="Arg_repressor_C"/>
    <property type="match status" value="1"/>
</dbReference>
<dbReference type="PRINTS" id="PR01467">
    <property type="entry name" value="ARGREPRESSOR"/>
</dbReference>
<dbReference type="GO" id="GO:0003700">
    <property type="term" value="F:DNA-binding transcription factor activity"/>
    <property type="evidence" value="ECO:0007669"/>
    <property type="project" value="UniProtKB-UniRule"/>
</dbReference>
<proteinExistence type="inferred from homology"/>
<keyword evidence="5 7" id="KW-0238">DNA-binding</keyword>
<name>A0A380JFK8_STRDO</name>
<dbReference type="Proteomes" id="UP000254082">
    <property type="component" value="Unassembled WGS sequence"/>
</dbReference>
<dbReference type="SUPFAM" id="SSF55252">
    <property type="entry name" value="C-terminal domain of arginine repressor"/>
    <property type="match status" value="1"/>
</dbReference>
<dbReference type="RefSeq" id="WP_002996882.1">
    <property type="nucleotide sequence ID" value="NZ_UHFA01000002.1"/>
</dbReference>
<dbReference type="InterPro" id="IPR036388">
    <property type="entry name" value="WH-like_DNA-bd_sf"/>
</dbReference>
<evidence type="ECO:0000313" key="10">
    <source>
        <dbReference type="EMBL" id="SUN36971.1"/>
    </source>
</evidence>
<dbReference type="InterPro" id="IPR036390">
    <property type="entry name" value="WH_DNA-bd_sf"/>
</dbReference>
<dbReference type="InterPro" id="IPR001669">
    <property type="entry name" value="Arg_repress"/>
</dbReference>
<evidence type="ECO:0000256" key="1">
    <source>
        <dbReference type="ARBA" id="ARBA00004496"/>
    </source>
</evidence>
<dbReference type="InterPro" id="IPR020900">
    <property type="entry name" value="Arg_repress_DNA-bd"/>
</dbReference>
<gene>
    <name evidence="10" type="primary">argR1</name>
    <name evidence="7" type="synonym">argR</name>
    <name evidence="10" type="ORF">NCTC11391_01850</name>
</gene>
<dbReference type="OrthoDB" id="9807089at2"/>
<dbReference type="Gene3D" id="1.10.10.10">
    <property type="entry name" value="Winged helix-like DNA-binding domain superfamily/Winged helix DNA-binding domain"/>
    <property type="match status" value="1"/>
</dbReference>
<dbReference type="PANTHER" id="PTHR34471">
    <property type="entry name" value="ARGININE REPRESSOR"/>
    <property type="match status" value="1"/>
</dbReference>
<dbReference type="SUPFAM" id="SSF46785">
    <property type="entry name" value="Winged helix' DNA-binding domain"/>
    <property type="match status" value="1"/>
</dbReference>
<keyword evidence="4 7" id="KW-0805">Transcription regulation</keyword>
<evidence type="ECO:0000256" key="3">
    <source>
        <dbReference type="ARBA" id="ARBA00022490"/>
    </source>
</evidence>
<keyword evidence="7" id="KW-0678">Repressor</keyword>
<evidence type="ECO:0000256" key="5">
    <source>
        <dbReference type="ARBA" id="ARBA00023125"/>
    </source>
</evidence>
<dbReference type="PANTHER" id="PTHR34471:SF1">
    <property type="entry name" value="ARGININE REPRESSOR"/>
    <property type="match status" value="1"/>
</dbReference>
<dbReference type="GO" id="GO:0006526">
    <property type="term" value="P:L-arginine biosynthetic process"/>
    <property type="evidence" value="ECO:0007669"/>
    <property type="project" value="UniProtKB-UniPathway"/>
</dbReference>
<comment type="similarity">
    <text evidence="2 7">Belongs to the ArgR family.</text>
</comment>
<dbReference type="AlphaFoldDB" id="A0A380JFK8"/>
<dbReference type="HAMAP" id="MF_00173">
    <property type="entry name" value="Arg_repressor"/>
    <property type="match status" value="1"/>
</dbReference>
<dbReference type="Gene3D" id="3.30.1360.40">
    <property type="match status" value="1"/>
</dbReference>
<dbReference type="InterPro" id="IPR036251">
    <property type="entry name" value="Arg_repress_C_sf"/>
</dbReference>
<evidence type="ECO:0000256" key="6">
    <source>
        <dbReference type="ARBA" id="ARBA00023163"/>
    </source>
</evidence>
<dbReference type="Pfam" id="PF01316">
    <property type="entry name" value="Arg_repressor"/>
    <property type="match status" value="1"/>
</dbReference>
<dbReference type="GO" id="GO:0005737">
    <property type="term" value="C:cytoplasm"/>
    <property type="evidence" value="ECO:0007669"/>
    <property type="project" value="UniProtKB-SubCell"/>
</dbReference>
<evidence type="ECO:0000256" key="4">
    <source>
        <dbReference type="ARBA" id="ARBA00023015"/>
    </source>
</evidence>
<dbReference type="GO" id="GO:1900079">
    <property type="term" value="P:regulation of arginine biosynthetic process"/>
    <property type="evidence" value="ECO:0007669"/>
    <property type="project" value="UniProtKB-UniRule"/>
</dbReference>
<comment type="function">
    <text evidence="7">Regulates arginine biosynthesis genes.</text>
</comment>
<evidence type="ECO:0000256" key="7">
    <source>
        <dbReference type="HAMAP-Rule" id="MF_00173"/>
    </source>
</evidence>
<dbReference type="GO" id="GO:0051259">
    <property type="term" value="P:protein complex oligomerization"/>
    <property type="evidence" value="ECO:0007669"/>
    <property type="project" value="InterPro"/>
</dbReference>
<keyword evidence="3 7" id="KW-0963">Cytoplasm</keyword>
<dbReference type="UniPathway" id="UPA00068"/>
<sequence length="156" mass="17784">MKKHERLDLLRKIVLENEIETQHDLVAKLEAHGLKSTQATISRDINSLGIIKVPGKSGKYVYGLSKESARKLMTPLQQACENIRDLSDPIKGLERMIAISVVPGNTRYLKRLLIKDYQEEIFSIIADDDSILLIMKSAKQAKELGQNLRNWVQQHH</sequence>
<organism evidence="10 11">
    <name type="scientific">Streptococcus downei MFe28</name>
    <dbReference type="NCBI Taxonomy" id="764290"/>
    <lineage>
        <taxon>Bacteria</taxon>
        <taxon>Bacillati</taxon>
        <taxon>Bacillota</taxon>
        <taxon>Bacilli</taxon>
        <taxon>Lactobacillales</taxon>
        <taxon>Streptococcaceae</taxon>
        <taxon>Streptococcus</taxon>
    </lineage>
</organism>
<comment type="subcellular location">
    <subcellularLocation>
        <location evidence="1 7">Cytoplasm</location>
    </subcellularLocation>
</comment>
<evidence type="ECO:0000256" key="2">
    <source>
        <dbReference type="ARBA" id="ARBA00008316"/>
    </source>
</evidence>
<accession>A0A380JFK8</accession>
<protein>
    <recommendedName>
        <fullName evidence="7">Arginine repressor</fullName>
    </recommendedName>
</protein>
<feature type="domain" description="Arginine repressor C-terminal" evidence="9">
    <location>
        <begin position="92"/>
        <end position="149"/>
    </location>
</feature>
<reference evidence="10 11" key="1">
    <citation type="submission" date="2018-06" db="EMBL/GenBank/DDBJ databases">
        <authorList>
            <consortium name="Pathogen Informatics"/>
            <person name="Doyle S."/>
        </authorList>
    </citation>
    <scope>NUCLEOTIDE SEQUENCE [LARGE SCALE GENOMIC DNA]</scope>
    <source>
        <strain evidence="11">NCTC 11391</strain>
    </source>
</reference>
<dbReference type="GO" id="GO:0034618">
    <property type="term" value="F:arginine binding"/>
    <property type="evidence" value="ECO:0007669"/>
    <property type="project" value="InterPro"/>
</dbReference>
<dbReference type="EMBL" id="UHFA01000002">
    <property type="protein sequence ID" value="SUN36971.1"/>
    <property type="molecule type" value="Genomic_DNA"/>
</dbReference>
<keyword evidence="11" id="KW-1185">Reference proteome</keyword>
<keyword evidence="7" id="KW-0028">Amino-acid biosynthesis</keyword>